<keyword evidence="1" id="KW-1133">Transmembrane helix</keyword>
<dbReference type="Proteomes" id="UP000702209">
    <property type="component" value="Unassembled WGS sequence"/>
</dbReference>
<comment type="caution">
    <text evidence="2">The sequence shown here is derived from an EMBL/GenBank/DDBJ whole genome shotgun (WGS) entry which is preliminary data.</text>
</comment>
<keyword evidence="1" id="KW-0812">Transmembrane</keyword>
<name>A0ABS0CVP8_9NOCA</name>
<keyword evidence="1" id="KW-0472">Membrane</keyword>
<evidence type="ECO:0000313" key="2">
    <source>
        <dbReference type="EMBL" id="MBF6300570.1"/>
    </source>
</evidence>
<evidence type="ECO:0008006" key="4">
    <source>
        <dbReference type="Google" id="ProtNLM"/>
    </source>
</evidence>
<protein>
    <recommendedName>
        <fullName evidence="4">Zinc ribbon domain-containing protein</fullName>
    </recommendedName>
</protein>
<reference evidence="2 3" key="1">
    <citation type="submission" date="2020-10" db="EMBL/GenBank/DDBJ databases">
        <title>Identification of Nocardia species via Next-generation sequencing and recognition of intraspecies genetic diversity.</title>
        <authorList>
            <person name="Li P."/>
            <person name="Li P."/>
            <person name="Lu B."/>
        </authorList>
    </citation>
    <scope>NUCLEOTIDE SEQUENCE [LARGE SCALE GENOMIC DNA]</scope>
    <source>
        <strain evidence="2 3">BJ06-0157</strain>
    </source>
</reference>
<gene>
    <name evidence="2" type="ORF">IU459_23930</name>
</gene>
<feature type="transmembrane region" description="Helical" evidence="1">
    <location>
        <begin position="76"/>
        <end position="96"/>
    </location>
</feature>
<sequence length="230" mass="24211">MSTLRELVCEYCGHRNTGADSRCAHCGAPLRASGDKSVVESKLPAQVAGAVEKVGAEAEKAVAETKKIVGKTYPLWQWRAVGIGILAMIVAAILGIRSCSLPSFPRADTPAQAMPGLLRSAASCQALDATGRGEKCVIAANNPMLFGGIAGGRDMTFYSELVQPDQLADTISRWRNARAVVLVDGPVYVAISPSATVWYADTRAGLRLETGTFAGQTAAQTFVSRAGLVR</sequence>
<dbReference type="RefSeq" id="WP_195131812.1">
    <property type="nucleotide sequence ID" value="NZ_JADLQX010000019.1"/>
</dbReference>
<keyword evidence="3" id="KW-1185">Reference proteome</keyword>
<accession>A0ABS0CVP8</accession>
<evidence type="ECO:0000313" key="3">
    <source>
        <dbReference type="Proteomes" id="UP000702209"/>
    </source>
</evidence>
<evidence type="ECO:0000256" key="1">
    <source>
        <dbReference type="SAM" id="Phobius"/>
    </source>
</evidence>
<proteinExistence type="predicted"/>
<organism evidence="2 3">
    <name type="scientific">Nocardia amamiensis</name>
    <dbReference type="NCBI Taxonomy" id="404578"/>
    <lineage>
        <taxon>Bacteria</taxon>
        <taxon>Bacillati</taxon>
        <taxon>Actinomycetota</taxon>
        <taxon>Actinomycetes</taxon>
        <taxon>Mycobacteriales</taxon>
        <taxon>Nocardiaceae</taxon>
        <taxon>Nocardia</taxon>
    </lineage>
</organism>
<dbReference type="EMBL" id="JADLQX010000019">
    <property type="protein sequence ID" value="MBF6300570.1"/>
    <property type="molecule type" value="Genomic_DNA"/>
</dbReference>